<accession>A0ABX0VYT4</accession>
<dbReference type="EMBL" id="JAATOP010000008">
    <property type="protein sequence ID" value="NIY73214.1"/>
    <property type="molecule type" value="Genomic_DNA"/>
</dbReference>
<evidence type="ECO:0000256" key="1">
    <source>
        <dbReference type="SAM" id="MobiDB-lite"/>
    </source>
</evidence>
<organism evidence="2 3">
    <name type="scientific">Marivivens donghaensis</name>
    <dbReference type="NCBI Taxonomy" id="1699413"/>
    <lineage>
        <taxon>Bacteria</taxon>
        <taxon>Pseudomonadati</taxon>
        <taxon>Pseudomonadota</taxon>
        <taxon>Alphaproteobacteria</taxon>
        <taxon>Rhodobacterales</taxon>
        <taxon>Paracoccaceae</taxon>
        <taxon>Marivivens group</taxon>
        <taxon>Marivivens</taxon>
    </lineage>
</organism>
<gene>
    <name evidence="2" type="ORF">HCZ30_12340</name>
</gene>
<feature type="region of interest" description="Disordered" evidence="1">
    <location>
        <begin position="1"/>
        <end position="29"/>
    </location>
</feature>
<keyword evidence="3" id="KW-1185">Reference proteome</keyword>
<proteinExistence type="predicted"/>
<protein>
    <submittedName>
        <fullName evidence="2">Uncharacterized protein</fullName>
    </submittedName>
</protein>
<evidence type="ECO:0000313" key="2">
    <source>
        <dbReference type="EMBL" id="NIY73214.1"/>
    </source>
</evidence>
<evidence type="ECO:0000313" key="3">
    <source>
        <dbReference type="Proteomes" id="UP000709466"/>
    </source>
</evidence>
<sequence>MQDTQTHRIAPAPQTRNVVRLDPSDTGTTDPSRAYQLFHGLSLTDTEDLIANATEELDVLFARIRAKHFDCDFGDLPDLGYEVAATAKHYGLDKIGKVAMDMINCARIHDPMALAAVVARLGRLVHRAPEHLWTARDAQ</sequence>
<dbReference type="RefSeq" id="WP_167638602.1">
    <property type="nucleotide sequence ID" value="NZ_JAATOP010000008.1"/>
</dbReference>
<comment type="caution">
    <text evidence="2">The sequence shown here is derived from an EMBL/GenBank/DDBJ whole genome shotgun (WGS) entry which is preliminary data.</text>
</comment>
<reference evidence="2 3" key="1">
    <citation type="submission" date="2020-03" db="EMBL/GenBank/DDBJ databases">
        <title>Bacterial isolates of synthetic phycosphere.</title>
        <authorList>
            <person name="Fu H."/>
            <person name="Moran M.A."/>
        </authorList>
    </citation>
    <scope>NUCLEOTIDE SEQUENCE [LARGE SCALE GENOMIC DNA]</scope>
    <source>
        <strain evidence="2 3">HF1</strain>
    </source>
</reference>
<dbReference type="Proteomes" id="UP000709466">
    <property type="component" value="Unassembled WGS sequence"/>
</dbReference>
<name>A0ABX0VYT4_9RHOB</name>